<protein>
    <recommendedName>
        <fullName evidence="2">Glycosyltransferase</fullName>
    </recommendedName>
</protein>
<comment type="caution">
    <text evidence="1">The sequence shown here is derived from an EMBL/GenBank/DDBJ whole genome shotgun (WGS) entry which is preliminary data.</text>
</comment>
<dbReference type="SUPFAM" id="SSF53756">
    <property type="entry name" value="UDP-Glycosyltransferase/glycogen phosphorylase"/>
    <property type="match status" value="1"/>
</dbReference>
<dbReference type="AlphaFoldDB" id="A0AAW3YNH1"/>
<name>A0AAW3YNH1_9GAMM</name>
<dbReference type="Gene3D" id="3.40.50.2000">
    <property type="entry name" value="Glycogen Phosphorylase B"/>
    <property type="match status" value="1"/>
</dbReference>
<dbReference type="RefSeq" id="WP_323868234.1">
    <property type="nucleotide sequence ID" value="NZ_JACXBF010000042.1"/>
</dbReference>
<gene>
    <name evidence="1" type="ORF">ID854_01185</name>
</gene>
<reference evidence="1" key="2">
    <citation type="journal article" date="2024" name="Toxins">
        <title>Genome Sequence Analysis of Native Xenorhabdus Strains Isolated from Entomopathogenic Nematodes in Argentina.</title>
        <authorList>
            <person name="Palma L."/>
            <person name="Frizzo L."/>
            <person name="Kaiser S."/>
            <person name="Berry C."/>
            <person name="Caballero P."/>
            <person name="Bode H.B."/>
            <person name="Del Valle E.E."/>
        </authorList>
    </citation>
    <scope>NUCLEOTIDE SEQUENCE</scope>
    <source>
        <strain evidence="1">M</strain>
    </source>
</reference>
<organism evidence="1">
    <name type="scientific">Xenorhabdus szentirmaii</name>
    <dbReference type="NCBI Taxonomy" id="290112"/>
    <lineage>
        <taxon>Bacteria</taxon>
        <taxon>Pseudomonadati</taxon>
        <taxon>Pseudomonadota</taxon>
        <taxon>Gammaproteobacteria</taxon>
        <taxon>Enterobacterales</taxon>
        <taxon>Morganellaceae</taxon>
        <taxon>Xenorhabdus</taxon>
    </lineage>
</organism>
<reference evidence="1" key="1">
    <citation type="submission" date="2020-09" db="EMBL/GenBank/DDBJ databases">
        <authorList>
            <person name="Palma L."/>
            <person name="Caballero P."/>
            <person name="Berry C."/>
            <person name="Del Valle E."/>
        </authorList>
    </citation>
    <scope>NUCLEOTIDE SEQUENCE</scope>
    <source>
        <strain evidence="1">M</strain>
    </source>
</reference>
<proteinExistence type="predicted"/>
<dbReference type="Proteomes" id="UP001193920">
    <property type="component" value="Unassembled WGS sequence"/>
</dbReference>
<accession>A0AAW3YNH1</accession>
<dbReference type="EMBL" id="JACXBF010000042">
    <property type="protein sequence ID" value="MBD2799107.1"/>
    <property type="molecule type" value="Genomic_DNA"/>
</dbReference>
<sequence length="317" mass="36800">MMGKIIVNGVANKKFIAEHADDFFRVINEKISPELIPEKLYRKGKACWVLQTLINLKYYYGDDLDVTLTNKANADAVNILHYDDFSFKTKSWLGKSIICQADRPPIYDVDCVVVQNPFQEKDGKVFIPHWPQPKIKPRNNNRHDISTIGFFGHQDALPDFFSDEIFLEELKLRGIKFINSNKNWNDYTDIDIAISFRKNNDLDLIRKPASKLINAWNAGCPLICDDEPSMRAIRLSELDYLITKSPNQFINVVDKLKSNPVLYAEMVSNGKKRFEDYSREATTKKWFSLVEDIHNGKVKAKSRFDFIRYVLNKNKFC</sequence>
<evidence type="ECO:0000313" key="1">
    <source>
        <dbReference type="EMBL" id="MBD2799107.1"/>
    </source>
</evidence>
<evidence type="ECO:0008006" key="2">
    <source>
        <dbReference type="Google" id="ProtNLM"/>
    </source>
</evidence>